<proteinExistence type="predicted"/>
<dbReference type="Proteomes" id="UP000526501">
    <property type="component" value="Unassembled WGS sequence"/>
</dbReference>
<dbReference type="InterPro" id="IPR007138">
    <property type="entry name" value="ABM_dom"/>
</dbReference>
<dbReference type="RefSeq" id="WP_185659187.1">
    <property type="nucleotide sequence ID" value="NZ_CAWPOO010000006.1"/>
</dbReference>
<evidence type="ECO:0000313" key="3">
    <source>
        <dbReference type="Proteomes" id="UP000526501"/>
    </source>
</evidence>
<protein>
    <submittedName>
        <fullName evidence="2">Antibiotic biosynthesis monooxygenase</fullName>
    </submittedName>
</protein>
<name>A0A7X1B440_9BACT</name>
<sequence length="97" mass="11058">MKPPLTIAAHVEAKSDKAGIVKSELRKLLPISKKEKGCLTFEINQDNDRPEHFFIYEIWENRAAWKSHLEAQHVSDYITAVEGCLADVSFREMSLVS</sequence>
<dbReference type="Pfam" id="PF03992">
    <property type="entry name" value="ABM"/>
    <property type="match status" value="1"/>
</dbReference>
<dbReference type="InterPro" id="IPR050744">
    <property type="entry name" value="AI-2_Isomerase_LsrG"/>
</dbReference>
<dbReference type="PANTHER" id="PTHR33336:SF3">
    <property type="entry name" value="ABM DOMAIN-CONTAINING PROTEIN"/>
    <property type="match status" value="1"/>
</dbReference>
<evidence type="ECO:0000313" key="2">
    <source>
        <dbReference type="EMBL" id="MBC2605303.1"/>
    </source>
</evidence>
<comment type="caution">
    <text evidence="2">The sequence shown here is derived from an EMBL/GenBank/DDBJ whole genome shotgun (WGS) entry which is preliminary data.</text>
</comment>
<dbReference type="PROSITE" id="PS51725">
    <property type="entry name" value="ABM"/>
    <property type="match status" value="1"/>
</dbReference>
<dbReference type="AlphaFoldDB" id="A0A7X1B440"/>
<dbReference type="EMBL" id="JACHVC010000006">
    <property type="protein sequence ID" value="MBC2605303.1"/>
    <property type="molecule type" value="Genomic_DNA"/>
</dbReference>
<dbReference type="GO" id="GO:0004497">
    <property type="term" value="F:monooxygenase activity"/>
    <property type="evidence" value="ECO:0007669"/>
    <property type="project" value="UniProtKB-KW"/>
</dbReference>
<keyword evidence="2" id="KW-0503">Monooxygenase</keyword>
<dbReference type="SUPFAM" id="SSF54909">
    <property type="entry name" value="Dimeric alpha+beta barrel"/>
    <property type="match status" value="1"/>
</dbReference>
<dbReference type="PANTHER" id="PTHR33336">
    <property type="entry name" value="QUINOL MONOOXYGENASE YGIN-RELATED"/>
    <property type="match status" value="1"/>
</dbReference>
<organism evidence="2 3">
    <name type="scientific">Pelagicoccus albus</name>
    <dbReference type="NCBI Taxonomy" id="415222"/>
    <lineage>
        <taxon>Bacteria</taxon>
        <taxon>Pseudomonadati</taxon>
        <taxon>Verrucomicrobiota</taxon>
        <taxon>Opitutia</taxon>
        <taxon>Puniceicoccales</taxon>
        <taxon>Pelagicoccaceae</taxon>
        <taxon>Pelagicoccus</taxon>
    </lineage>
</organism>
<reference evidence="2 3" key="1">
    <citation type="submission" date="2020-07" db="EMBL/GenBank/DDBJ databases">
        <authorList>
            <person name="Feng X."/>
        </authorList>
    </citation>
    <scope>NUCLEOTIDE SEQUENCE [LARGE SCALE GENOMIC DNA]</scope>
    <source>
        <strain evidence="2 3">JCM23202</strain>
    </source>
</reference>
<gene>
    <name evidence="2" type="ORF">H5P27_04520</name>
</gene>
<dbReference type="Gene3D" id="3.30.70.100">
    <property type="match status" value="1"/>
</dbReference>
<feature type="domain" description="ABM" evidence="1">
    <location>
        <begin position="5"/>
        <end position="93"/>
    </location>
</feature>
<dbReference type="InterPro" id="IPR011008">
    <property type="entry name" value="Dimeric_a/b-barrel"/>
</dbReference>
<accession>A0A7X1B440</accession>
<keyword evidence="2" id="KW-0560">Oxidoreductase</keyword>
<evidence type="ECO:0000259" key="1">
    <source>
        <dbReference type="PROSITE" id="PS51725"/>
    </source>
</evidence>
<keyword evidence="3" id="KW-1185">Reference proteome</keyword>